<feature type="region of interest" description="Disordered" evidence="1">
    <location>
        <begin position="25"/>
        <end position="64"/>
    </location>
</feature>
<dbReference type="AlphaFoldDB" id="A0AAD5RCD6"/>
<dbReference type="EMBL" id="JAHQIW010007295">
    <property type="protein sequence ID" value="KAJ1373486.1"/>
    <property type="molecule type" value="Genomic_DNA"/>
</dbReference>
<sequence>MSCLLVILVLVTLLTVSTDAQWGGGPGGGFGGGPGGGFGGGFGGGPGGGFGGGPGGGFGGGPGGGFGGGPWWRFRWRPLVVDLVAVPEAVSVTVAAEIPLMKMLKVRCLWALHL</sequence>
<comment type="caution">
    <text evidence="3">The sequence shown here is derived from an EMBL/GenBank/DDBJ whole genome shotgun (WGS) entry which is preliminary data.</text>
</comment>
<evidence type="ECO:0000256" key="2">
    <source>
        <dbReference type="SAM" id="SignalP"/>
    </source>
</evidence>
<reference evidence="3" key="1">
    <citation type="submission" date="2021-06" db="EMBL/GenBank/DDBJ databases">
        <title>Parelaphostrongylus tenuis whole genome reference sequence.</title>
        <authorList>
            <person name="Garwood T.J."/>
            <person name="Larsen P.A."/>
            <person name="Fountain-Jones N.M."/>
            <person name="Garbe J.R."/>
            <person name="Macchietto M.G."/>
            <person name="Kania S.A."/>
            <person name="Gerhold R.W."/>
            <person name="Richards J.E."/>
            <person name="Wolf T.M."/>
        </authorList>
    </citation>
    <scope>NUCLEOTIDE SEQUENCE</scope>
    <source>
        <strain evidence="3">MNPRO001-30</strain>
        <tissue evidence="3">Meninges</tissue>
    </source>
</reference>
<feature type="chain" id="PRO_5042217611" evidence="2">
    <location>
        <begin position="21"/>
        <end position="114"/>
    </location>
</feature>
<accession>A0AAD5RCD6</accession>
<keyword evidence="2" id="KW-0732">Signal</keyword>
<protein>
    <submittedName>
        <fullName evidence="3">Uncharacterized protein</fullName>
    </submittedName>
</protein>
<organism evidence="3 4">
    <name type="scientific">Parelaphostrongylus tenuis</name>
    <name type="common">Meningeal worm</name>
    <dbReference type="NCBI Taxonomy" id="148309"/>
    <lineage>
        <taxon>Eukaryota</taxon>
        <taxon>Metazoa</taxon>
        <taxon>Ecdysozoa</taxon>
        <taxon>Nematoda</taxon>
        <taxon>Chromadorea</taxon>
        <taxon>Rhabditida</taxon>
        <taxon>Rhabditina</taxon>
        <taxon>Rhabditomorpha</taxon>
        <taxon>Strongyloidea</taxon>
        <taxon>Metastrongylidae</taxon>
        <taxon>Parelaphostrongylus</taxon>
    </lineage>
</organism>
<evidence type="ECO:0000313" key="4">
    <source>
        <dbReference type="Proteomes" id="UP001196413"/>
    </source>
</evidence>
<feature type="signal peptide" evidence="2">
    <location>
        <begin position="1"/>
        <end position="20"/>
    </location>
</feature>
<keyword evidence="4" id="KW-1185">Reference proteome</keyword>
<evidence type="ECO:0000256" key="1">
    <source>
        <dbReference type="SAM" id="MobiDB-lite"/>
    </source>
</evidence>
<proteinExistence type="predicted"/>
<dbReference type="Proteomes" id="UP001196413">
    <property type="component" value="Unassembled WGS sequence"/>
</dbReference>
<name>A0AAD5RCD6_PARTN</name>
<gene>
    <name evidence="3" type="ORF">KIN20_035896</name>
</gene>
<evidence type="ECO:0000313" key="3">
    <source>
        <dbReference type="EMBL" id="KAJ1373486.1"/>
    </source>
</evidence>